<organism evidence="6 7">
    <name type="scientific">Cohnella boryungensis</name>
    <dbReference type="NCBI Taxonomy" id="768479"/>
    <lineage>
        <taxon>Bacteria</taxon>
        <taxon>Bacillati</taxon>
        <taxon>Bacillota</taxon>
        <taxon>Bacilli</taxon>
        <taxon>Bacillales</taxon>
        <taxon>Paenibacillaceae</taxon>
        <taxon>Cohnella</taxon>
    </lineage>
</organism>
<proteinExistence type="inferred from homology"/>
<gene>
    <name evidence="6" type="ORF">ACFO1S_10345</name>
</gene>
<evidence type="ECO:0000256" key="2">
    <source>
        <dbReference type="ARBA" id="ARBA00022617"/>
    </source>
</evidence>
<dbReference type="SUPFAM" id="SSF46458">
    <property type="entry name" value="Globin-like"/>
    <property type="match status" value="1"/>
</dbReference>
<name>A0ABV8SAC8_9BACL</name>
<dbReference type="RefSeq" id="WP_204603700.1">
    <property type="nucleotide sequence ID" value="NZ_JBHSED010000015.1"/>
</dbReference>
<evidence type="ECO:0000256" key="4">
    <source>
        <dbReference type="ARBA" id="ARBA00023004"/>
    </source>
</evidence>
<dbReference type="Proteomes" id="UP001595755">
    <property type="component" value="Unassembled WGS sequence"/>
</dbReference>
<comment type="caution">
    <text evidence="6">The sequence shown here is derived from an EMBL/GenBank/DDBJ whole genome shotgun (WGS) entry which is preliminary data.</text>
</comment>
<evidence type="ECO:0000256" key="5">
    <source>
        <dbReference type="ARBA" id="ARBA00034496"/>
    </source>
</evidence>
<accession>A0ABV8SAC8</accession>
<dbReference type="PANTHER" id="PTHR47366">
    <property type="entry name" value="TWO-ON-TWO HEMOGLOBIN-3"/>
    <property type="match status" value="1"/>
</dbReference>
<keyword evidence="7" id="KW-1185">Reference proteome</keyword>
<comment type="similarity">
    <text evidence="5">Belongs to the truncated hemoglobin family. Group II subfamily.</text>
</comment>
<dbReference type="InterPro" id="IPR009050">
    <property type="entry name" value="Globin-like_sf"/>
</dbReference>
<reference evidence="7" key="1">
    <citation type="journal article" date="2019" name="Int. J. Syst. Evol. Microbiol.">
        <title>The Global Catalogue of Microorganisms (GCM) 10K type strain sequencing project: providing services to taxonomists for standard genome sequencing and annotation.</title>
        <authorList>
            <consortium name="The Broad Institute Genomics Platform"/>
            <consortium name="The Broad Institute Genome Sequencing Center for Infectious Disease"/>
            <person name="Wu L."/>
            <person name="Ma J."/>
        </authorList>
    </citation>
    <scope>NUCLEOTIDE SEQUENCE [LARGE SCALE GENOMIC DNA]</scope>
    <source>
        <strain evidence="7">CGMCC 4.1641</strain>
    </source>
</reference>
<keyword evidence="1" id="KW-0813">Transport</keyword>
<evidence type="ECO:0000313" key="6">
    <source>
        <dbReference type="EMBL" id="MFC4303843.1"/>
    </source>
</evidence>
<evidence type="ECO:0000256" key="3">
    <source>
        <dbReference type="ARBA" id="ARBA00022723"/>
    </source>
</evidence>
<evidence type="ECO:0000313" key="7">
    <source>
        <dbReference type="Proteomes" id="UP001595755"/>
    </source>
</evidence>
<dbReference type="InterPro" id="IPR001486">
    <property type="entry name" value="Hemoglobin_trunc"/>
</dbReference>
<dbReference type="InterPro" id="IPR012292">
    <property type="entry name" value="Globin/Proto"/>
</dbReference>
<dbReference type="InterPro" id="IPR044203">
    <property type="entry name" value="GlbO/GLB3-like"/>
</dbReference>
<dbReference type="PANTHER" id="PTHR47366:SF1">
    <property type="entry name" value="TWO-ON-TWO HEMOGLOBIN-3"/>
    <property type="match status" value="1"/>
</dbReference>
<keyword evidence="3" id="KW-0479">Metal-binding</keyword>
<protein>
    <submittedName>
        <fullName evidence="6">Globin</fullName>
    </submittedName>
</protein>
<dbReference type="EMBL" id="JBHSED010000015">
    <property type="protein sequence ID" value="MFC4303843.1"/>
    <property type="molecule type" value="Genomic_DNA"/>
</dbReference>
<dbReference type="Pfam" id="PF01152">
    <property type="entry name" value="Bac_globin"/>
    <property type="match status" value="1"/>
</dbReference>
<keyword evidence="4" id="KW-0408">Iron</keyword>
<evidence type="ECO:0000256" key="1">
    <source>
        <dbReference type="ARBA" id="ARBA00022448"/>
    </source>
</evidence>
<keyword evidence="2" id="KW-0349">Heme</keyword>
<sequence>MSSYATIYEAIGGADAIRDIVTRFYPKVQAHPLLAPLFPEDIQPVVEKQYLFLSQFMGGPPLYSDEYGHPMMRARHMPFPITPEHAAAWLACMAEALSETSIPEPLQKLMIERLSGPANHFVNTASDSSQH</sequence>
<dbReference type="Gene3D" id="1.10.490.10">
    <property type="entry name" value="Globins"/>
    <property type="match status" value="1"/>
</dbReference>